<name>A0ABX7CC38_9HYPH</name>
<reference evidence="1 2" key="1">
    <citation type="submission" date="2021-01" db="EMBL/GenBank/DDBJ databases">
        <title>Genome seq and assembly of Devosia sp. LEGU1.</title>
        <authorList>
            <person name="Chhetri G."/>
        </authorList>
    </citation>
    <scope>NUCLEOTIDE SEQUENCE [LARGE SCALE GENOMIC DNA]</scope>
    <source>
        <strain evidence="1 2">LEGU1</strain>
    </source>
</reference>
<keyword evidence="2" id="KW-1185">Reference proteome</keyword>
<evidence type="ECO:0000313" key="2">
    <source>
        <dbReference type="Proteomes" id="UP000595857"/>
    </source>
</evidence>
<protein>
    <submittedName>
        <fullName evidence="1">Uncharacterized protein</fullName>
    </submittedName>
</protein>
<gene>
    <name evidence="1" type="ORF">JI748_00420</name>
</gene>
<dbReference type="EMBL" id="CP068046">
    <property type="protein sequence ID" value="QQR39521.1"/>
    <property type="molecule type" value="Genomic_DNA"/>
</dbReference>
<accession>A0ABX7CC38</accession>
<dbReference type="Proteomes" id="UP000595857">
    <property type="component" value="Chromosome"/>
</dbReference>
<evidence type="ECO:0000313" key="1">
    <source>
        <dbReference type="EMBL" id="QQR39521.1"/>
    </source>
</evidence>
<organism evidence="1 2">
    <name type="scientific">Devosia rhizoryzae</name>
    <dbReference type="NCBI Taxonomy" id="2774137"/>
    <lineage>
        <taxon>Bacteria</taxon>
        <taxon>Pseudomonadati</taxon>
        <taxon>Pseudomonadota</taxon>
        <taxon>Alphaproteobacteria</taxon>
        <taxon>Hyphomicrobiales</taxon>
        <taxon>Devosiaceae</taxon>
        <taxon>Devosia</taxon>
    </lineage>
</organism>
<sequence length="94" mass="10496">MNLKPMLLGVALFFGLAAPSYADAIVWIMFKNAQGQFKPVEARLQQRAMSMFDCREALNAGAGDMLVRQLSNPENHPDLVGWRVSAVECREARE</sequence>
<dbReference type="RefSeq" id="WP_201633781.1">
    <property type="nucleotide sequence ID" value="NZ_CP068046.1"/>
</dbReference>
<proteinExistence type="predicted"/>